<organism evidence="1 2">
    <name type="scientific">Chaetomium tenue</name>
    <dbReference type="NCBI Taxonomy" id="1854479"/>
    <lineage>
        <taxon>Eukaryota</taxon>
        <taxon>Fungi</taxon>
        <taxon>Dikarya</taxon>
        <taxon>Ascomycota</taxon>
        <taxon>Pezizomycotina</taxon>
        <taxon>Sordariomycetes</taxon>
        <taxon>Sordariomycetidae</taxon>
        <taxon>Sordariales</taxon>
        <taxon>Chaetomiaceae</taxon>
        <taxon>Chaetomium</taxon>
    </lineage>
</organism>
<reference evidence="1 2" key="1">
    <citation type="journal article" date="2021" name="Nat. Commun.">
        <title>Genetic determinants of endophytism in the Arabidopsis root mycobiome.</title>
        <authorList>
            <person name="Mesny F."/>
            <person name="Miyauchi S."/>
            <person name="Thiergart T."/>
            <person name="Pickel B."/>
            <person name="Atanasova L."/>
            <person name="Karlsson M."/>
            <person name="Huettel B."/>
            <person name="Barry K.W."/>
            <person name="Haridas S."/>
            <person name="Chen C."/>
            <person name="Bauer D."/>
            <person name="Andreopoulos W."/>
            <person name="Pangilinan J."/>
            <person name="LaButti K."/>
            <person name="Riley R."/>
            <person name="Lipzen A."/>
            <person name="Clum A."/>
            <person name="Drula E."/>
            <person name="Henrissat B."/>
            <person name="Kohler A."/>
            <person name="Grigoriev I.V."/>
            <person name="Martin F.M."/>
            <person name="Hacquard S."/>
        </authorList>
    </citation>
    <scope>NUCLEOTIDE SEQUENCE [LARGE SCALE GENOMIC DNA]</scope>
    <source>
        <strain evidence="1 2">MPI-SDFR-AT-0079</strain>
    </source>
</reference>
<keyword evidence="2" id="KW-1185">Reference proteome</keyword>
<evidence type="ECO:0000313" key="2">
    <source>
        <dbReference type="Proteomes" id="UP000724584"/>
    </source>
</evidence>
<proteinExistence type="predicted"/>
<dbReference type="Proteomes" id="UP000724584">
    <property type="component" value="Unassembled WGS sequence"/>
</dbReference>
<comment type="caution">
    <text evidence="1">The sequence shown here is derived from an EMBL/GenBank/DDBJ whole genome shotgun (WGS) entry which is preliminary data.</text>
</comment>
<name>A0ACB7P6V7_9PEZI</name>
<accession>A0ACB7P6V7</accession>
<protein>
    <submittedName>
        <fullName evidence="1">Uncharacterized protein</fullName>
    </submittedName>
</protein>
<dbReference type="EMBL" id="JAGIZQ010000004">
    <property type="protein sequence ID" value="KAH6631828.1"/>
    <property type="molecule type" value="Genomic_DNA"/>
</dbReference>
<gene>
    <name evidence="1" type="ORF">F5144DRAFT_602603</name>
</gene>
<evidence type="ECO:0000313" key="1">
    <source>
        <dbReference type="EMBL" id="KAH6631828.1"/>
    </source>
</evidence>
<sequence length="168" mass="16416">MQPITNILLLLAASDATTASTAHHGHQQPQQLTAQGHYRHHVGRANTTGVNPNLGISDNKPATHAGHTGCGGSVNNAAKDPSTLPPPLPLPLPPADPPGAPAVAASGVRPAPSGSGVLAIPTGGVRPAPFVYVSGAGVGVRAGAAAAVWDGVVVAGMGLGVVGAVFLL</sequence>